<evidence type="ECO:0000313" key="3">
    <source>
        <dbReference type="Proteomes" id="UP000008068"/>
    </source>
</evidence>
<dbReference type="HOGENOM" id="CLU_120141_0_0_1"/>
<feature type="signal peptide" evidence="1">
    <location>
        <begin position="1"/>
        <end position="18"/>
    </location>
</feature>
<dbReference type="Proteomes" id="UP000008068">
    <property type="component" value="Unassembled WGS sequence"/>
</dbReference>
<dbReference type="OMA" id="CSWGQCR"/>
<name>G0MRF1_CAEBE</name>
<gene>
    <name evidence="2" type="ORF">CAEBREN_07474</name>
</gene>
<sequence>MNRSYTILLLLSLPLLETCKFSAQIRSETDRDVWAQFTFHNKTESEVFKFSKYGETKNFTITGTFCNLAPTVLKSWEQFPKKGMNPIGQTSAHLEGMGGTIYYKIFPKHGPAAVRAEGMLCSWGQCRLGK</sequence>
<evidence type="ECO:0000256" key="1">
    <source>
        <dbReference type="SAM" id="SignalP"/>
    </source>
</evidence>
<dbReference type="EMBL" id="GL379808">
    <property type="protein sequence ID" value="EGT42041.1"/>
    <property type="molecule type" value="Genomic_DNA"/>
</dbReference>
<dbReference type="eggNOG" id="ENOG502RA76">
    <property type="taxonomic scope" value="Eukaryota"/>
</dbReference>
<reference evidence="3" key="1">
    <citation type="submission" date="2011-07" db="EMBL/GenBank/DDBJ databases">
        <authorList>
            <consortium name="Caenorhabditis brenneri Sequencing and Analysis Consortium"/>
            <person name="Wilson R.K."/>
        </authorList>
    </citation>
    <scope>NUCLEOTIDE SEQUENCE [LARGE SCALE GENOMIC DNA]</scope>
    <source>
        <strain evidence="3">PB2801</strain>
    </source>
</reference>
<evidence type="ECO:0000313" key="2">
    <source>
        <dbReference type="EMBL" id="EGT42041.1"/>
    </source>
</evidence>
<dbReference type="OrthoDB" id="5869907at2759"/>
<keyword evidence="1" id="KW-0732">Signal</keyword>
<dbReference type="AlphaFoldDB" id="G0MRF1"/>
<protein>
    <submittedName>
        <fullName evidence="2">Uncharacterized protein</fullName>
    </submittedName>
</protein>
<dbReference type="InParanoid" id="G0MRF1"/>
<feature type="chain" id="PRO_5003403459" evidence="1">
    <location>
        <begin position="19"/>
        <end position="130"/>
    </location>
</feature>
<proteinExistence type="predicted"/>
<accession>G0MRF1</accession>
<dbReference type="PANTHER" id="PTHR37427:SF1">
    <property type="entry name" value="LIPOCALIN-LIKE DOMAIN-CONTAINING PROTEIN"/>
    <property type="match status" value="1"/>
</dbReference>
<keyword evidence="3" id="KW-1185">Reference proteome</keyword>
<organism evidence="3">
    <name type="scientific">Caenorhabditis brenneri</name>
    <name type="common">Nematode worm</name>
    <dbReference type="NCBI Taxonomy" id="135651"/>
    <lineage>
        <taxon>Eukaryota</taxon>
        <taxon>Metazoa</taxon>
        <taxon>Ecdysozoa</taxon>
        <taxon>Nematoda</taxon>
        <taxon>Chromadorea</taxon>
        <taxon>Rhabditida</taxon>
        <taxon>Rhabditina</taxon>
        <taxon>Rhabditomorpha</taxon>
        <taxon>Rhabditoidea</taxon>
        <taxon>Rhabditidae</taxon>
        <taxon>Peloderinae</taxon>
        <taxon>Caenorhabditis</taxon>
    </lineage>
</organism>
<dbReference type="FunCoup" id="G0MRF1">
    <property type="interactions" value="1918"/>
</dbReference>
<dbReference type="PANTHER" id="PTHR37427">
    <property type="entry name" value="PROTEIN CBG20963-RELATED"/>
    <property type="match status" value="1"/>
</dbReference>